<sequence length="80" mass="9069">MPEQTLTLDSVRADLAEVLYLEPEDIAVEDDLVDTGLDSVRIMSLVERWRAAGVEVTFVELAERPSLAAWWELLSTRLPR</sequence>
<dbReference type="EMBL" id="JAMTCP010000037">
    <property type="protein sequence ID" value="MCP2261201.1"/>
    <property type="molecule type" value="Genomic_DNA"/>
</dbReference>
<accession>A0ABT1I090</accession>
<dbReference type="Gene3D" id="1.10.1200.10">
    <property type="entry name" value="ACP-like"/>
    <property type="match status" value="1"/>
</dbReference>
<dbReference type="Proteomes" id="UP001205311">
    <property type="component" value="Unassembled WGS sequence"/>
</dbReference>
<name>A0ABT1I090_STRSD</name>
<dbReference type="Pfam" id="PF00550">
    <property type="entry name" value="PP-binding"/>
    <property type="match status" value="1"/>
</dbReference>
<feature type="domain" description="Carrier" evidence="1">
    <location>
        <begin position="2"/>
        <end position="78"/>
    </location>
</feature>
<protein>
    <submittedName>
        <fullName evidence="2">Aryl carrier domain-containing protein</fullName>
    </submittedName>
</protein>
<evidence type="ECO:0000313" key="2">
    <source>
        <dbReference type="EMBL" id="MCP2261201.1"/>
    </source>
</evidence>
<gene>
    <name evidence="2" type="ORF">LX15_004922</name>
</gene>
<reference evidence="2 3" key="1">
    <citation type="submission" date="2022-06" db="EMBL/GenBank/DDBJ databases">
        <title>Genomic Encyclopedia of Archaeal and Bacterial Type Strains, Phase II (KMG-II): from individual species to whole genera.</title>
        <authorList>
            <person name="Goeker M."/>
        </authorList>
    </citation>
    <scope>NUCLEOTIDE SEQUENCE [LARGE SCALE GENOMIC DNA]</scope>
    <source>
        <strain evidence="2 3">DSM 40477</strain>
    </source>
</reference>
<dbReference type="PROSITE" id="PS50075">
    <property type="entry name" value="CARRIER"/>
    <property type="match status" value="1"/>
</dbReference>
<evidence type="ECO:0000259" key="1">
    <source>
        <dbReference type="PROSITE" id="PS50075"/>
    </source>
</evidence>
<dbReference type="RefSeq" id="WP_253672035.1">
    <property type="nucleotide sequence ID" value="NZ_JAMTCP010000037.1"/>
</dbReference>
<dbReference type="InterPro" id="IPR009081">
    <property type="entry name" value="PP-bd_ACP"/>
</dbReference>
<dbReference type="InterPro" id="IPR036736">
    <property type="entry name" value="ACP-like_sf"/>
</dbReference>
<comment type="caution">
    <text evidence="2">The sequence shown here is derived from an EMBL/GenBank/DDBJ whole genome shotgun (WGS) entry which is preliminary data.</text>
</comment>
<organism evidence="2 3">
    <name type="scientific">Streptoalloteichus tenebrarius (strain ATCC 17920 / DSM 40477 / JCM 4838 / CBS 697.72 / NBRC 16177 / NCIMB 11028 / NRRL B-12390 / A12253. 1 / ISP 5477)</name>
    <name type="common">Streptomyces tenebrarius</name>
    <dbReference type="NCBI Taxonomy" id="1933"/>
    <lineage>
        <taxon>Bacteria</taxon>
        <taxon>Bacillati</taxon>
        <taxon>Actinomycetota</taxon>
        <taxon>Actinomycetes</taxon>
        <taxon>Pseudonocardiales</taxon>
        <taxon>Pseudonocardiaceae</taxon>
        <taxon>Streptoalloteichus</taxon>
    </lineage>
</organism>
<evidence type="ECO:0000313" key="3">
    <source>
        <dbReference type="Proteomes" id="UP001205311"/>
    </source>
</evidence>
<keyword evidence="3" id="KW-1185">Reference proteome</keyword>
<proteinExistence type="predicted"/>
<dbReference type="SUPFAM" id="SSF47336">
    <property type="entry name" value="ACP-like"/>
    <property type="match status" value="1"/>
</dbReference>